<keyword evidence="2" id="KW-0732">Signal</keyword>
<evidence type="ECO:0000313" key="4">
    <source>
        <dbReference type="Proteomes" id="UP001597508"/>
    </source>
</evidence>
<name>A0ABW5LP06_9FLAO</name>
<keyword evidence="1" id="KW-0802">TPR repeat</keyword>
<dbReference type="SUPFAM" id="SSF48452">
    <property type="entry name" value="TPR-like"/>
    <property type="match status" value="3"/>
</dbReference>
<feature type="repeat" description="TPR" evidence="1">
    <location>
        <begin position="254"/>
        <end position="287"/>
    </location>
</feature>
<reference evidence="4" key="1">
    <citation type="journal article" date="2019" name="Int. J. Syst. Evol. Microbiol.">
        <title>The Global Catalogue of Microorganisms (GCM) 10K type strain sequencing project: providing services to taxonomists for standard genome sequencing and annotation.</title>
        <authorList>
            <consortium name="The Broad Institute Genomics Platform"/>
            <consortium name="The Broad Institute Genome Sequencing Center for Infectious Disease"/>
            <person name="Wu L."/>
            <person name="Ma J."/>
        </authorList>
    </citation>
    <scope>NUCLEOTIDE SEQUENCE [LARGE SCALE GENOMIC DNA]</scope>
    <source>
        <strain evidence="4">KCTC 52127</strain>
    </source>
</reference>
<protein>
    <submittedName>
        <fullName evidence="3">Tetratricopeptide repeat protein</fullName>
    </submittedName>
</protein>
<feature type="repeat" description="TPR" evidence="1">
    <location>
        <begin position="84"/>
        <end position="117"/>
    </location>
</feature>
<dbReference type="PANTHER" id="PTHR12558:SF13">
    <property type="entry name" value="CELL DIVISION CYCLE PROTEIN 27 HOMOLOG"/>
    <property type="match status" value="1"/>
</dbReference>
<dbReference type="Proteomes" id="UP001597508">
    <property type="component" value="Unassembled WGS sequence"/>
</dbReference>
<keyword evidence="4" id="KW-1185">Reference proteome</keyword>
<organism evidence="3 4">
    <name type="scientific">Pseudotenacibaculum haliotis</name>
    <dbReference type="NCBI Taxonomy" id="1862138"/>
    <lineage>
        <taxon>Bacteria</taxon>
        <taxon>Pseudomonadati</taxon>
        <taxon>Bacteroidota</taxon>
        <taxon>Flavobacteriia</taxon>
        <taxon>Flavobacteriales</taxon>
        <taxon>Flavobacteriaceae</taxon>
        <taxon>Pseudotenacibaculum</taxon>
    </lineage>
</organism>
<feature type="chain" id="PRO_5046637173" evidence="2">
    <location>
        <begin position="19"/>
        <end position="418"/>
    </location>
</feature>
<dbReference type="Pfam" id="PF13181">
    <property type="entry name" value="TPR_8"/>
    <property type="match status" value="3"/>
</dbReference>
<evidence type="ECO:0000313" key="3">
    <source>
        <dbReference type="EMBL" id="MFD2566395.1"/>
    </source>
</evidence>
<comment type="caution">
    <text evidence="3">The sequence shown here is derived from an EMBL/GenBank/DDBJ whole genome shotgun (WGS) entry which is preliminary data.</text>
</comment>
<gene>
    <name evidence="3" type="ORF">ACFSRZ_03370</name>
</gene>
<dbReference type="PROSITE" id="PS50005">
    <property type="entry name" value="TPR"/>
    <property type="match status" value="4"/>
</dbReference>
<dbReference type="PANTHER" id="PTHR12558">
    <property type="entry name" value="CELL DIVISION CYCLE 16,23,27"/>
    <property type="match status" value="1"/>
</dbReference>
<sequence>MKKVFFLLVITVSFSLTAQNSEETYKEIDSLILVGRYQKALSQLDKVEDSFDKFKTIASIYYQVDKTKQSVVYYEKALKEKEDYKTQIQLGKAYQKLRNHKKAIEIYEQLLEKDPYNLLIKYQVGKLYLTQRKANKAIKTFEELIAVDKTNPNYAYQKGVAYAMKKKRDDMINSFLEAYKTDSTHIKSLYQLANSYYKLQDTDSTYLFLKKGLDLEPNHINMNRLMVNHTYREKQYDVTLQVLEKLDSLTPNELFVTNMFGRTYYNKEEHEKAKEYFEKSKDIDRTDFKIFTYLGHTEMKLKNYQKAKFNYMMATYIGVTKRDEEYYGIGHANLKLKKPLEAMNMFDKAYKENRGNHLALYQLAKTTDDYYKEKKKAYKLYDQYVLQFENMDKDFTAYAKRRMQEIKKEYFLKGEKLE</sequence>
<feature type="repeat" description="TPR" evidence="1">
    <location>
        <begin position="186"/>
        <end position="219"/>
    </location>
</feature>
<feature type="repeat" description="TPR" evidence="1">
    <location>
        <begin position="118"/>
        <end position="151"/>
    </location>
</feature>
<proteinExistence type="predicted"/>
<dbReference type="SMART" id="SM00028">
    <property type="entry name" value="TPR"/>
    <property type="match status" value="8"/>
</dbReference>
<dbReference type="Gene3D" id="1.25.40.10">
    <property type="entry name" value="Tetratricopeptide repeat domain"/>
    <property type="match status" value="3"/>
</dbReference>
<dbReference type="EMBL" id="JBHULH010000001">
    <property type="protein sequence ID" value="MFD2566395.1"/>
    <property type="molecule type" value="Genomic_DNA"/>
</dbReference>
<evidence type="ECO:0000256" key="2">
    <source>
        <dbReference type="SAM" id="SignalP"/>
    </source>
</evidence>
<dbReference type="InterPro" id="IPR011990">
    <property type="entry name" value="TPR-like_helical_dom_sf"/>
</dbReference>
<evidence type="ECO:0000256" key="1">
    <source>
        <dbReference type="PROSITE-ProRule" id="PRU00339"/>
    </source>
</evidence>
<dbReference type="Pfam" id="PF14559">
    <property type="entry name" value="TPR_19"/>
    <property type="match status" value="1"/>
</dbReference>
<accession>A0ABW5LP06</accession>
<feature type="signal peptide" evidence="2">
    <location>
        <begin position="1"/>
        <end position="18"/>
    </location>
</feature>
<dbReference type="RefSeq" id="WP_379665103.1">
    <property type="nucleotide sequence ID" value="NZ_JBHULH010000001.1"/>
</dbReference>
<dbReference type="InterPro" id="IPR019734">
    <property type="entry name" value="TPR_rpt"/>
</dbReference>